<evidence type="ECO:0000313" key="5">
    <source>
        <dbReference type="Proteomes" id="UP001140206"/>
    </source>
</evidence>
<dbReference type="Pfam" id="PF09118">
    <property type="entry name" value="GO-like_E_set"/>
    <property type="match status" value="1"/>
</dbReference>
<organism evidence="4 5">
    <name type="scientific">Rhynchospora pubera</name>
    <dbReference type="NCBI Taxonomy" id="906938"/>
    <lineage>
        <taxon>Eukaryota</taxon>
        <taxon>Viridiplantae</taxon>
        <taxon>Streptophyta</taxon>
        <taxon>Embryophyta</taxon>
        <taxon>Tracheophyta</taxon>
        <taxon>Spermatophyta</taxon>
        <taxon>Magnoliopsida</taxon>
        <taxon>Liliopsida</taxon>
        <taxon>Poales</taxon>
        <taxon>Cyperaceae</taxon>
        <taxon>Cyperoideae</taxon>
        <taxon>Rhynchosporeae</taxon>
        <taxon>Rhynchospora</taxon>
    </lineage>
</organism>
<dbReference type="InterPro" id="IPR014756">
    <property type="entry name" value="Ig_E-set"/>
</dbReference>
<protein>
    <submittedName>
        <fullName evidence="4">Glyoxal oxidase-related protein</fullName>
    </submittedName>
</protein>
<dbReference type="EMBL" id="JAMFTS010000003">
    <property type="protein sequence ID" value="KAJ4774776.1"/>
    <property type="molecule type" value="Genomic_DNA"/>
</dbReference>
<evidence type="ECO:0000259" key="3">
    <source>
        <dbReference type="Pfam" id="PF09118"/>
    </source>
</evidence>
<reference evidence="4" key="1">
    <citation type="submission" date="2022-08" db="EMBL/GenBank/DDBJ databases">
        <authorList>
            <person name="Marques A."/>
        </authorList>
    </citation>
    <scope>NUCLEOTIDE SEQUENCE</scope>
    <source>
        <strain evidence="4">RhyPub2mFocal</strain>
        <tissue evidence="4">Leaves</tissue>
    </source>
</reference>
<feature type="domain" description="Galactose oxidase-like Early set" evidence="3">
    <location>
        <begin position="438"/>
        <end position="547"/>
    </location>
</feature>
<dbReference type="SUPFAM" id="SSF50965">
    <property type="entry name" value="Galactose oxidase, central domain"/>
    <property type="match status" value="1"/>
</dbReference>
<dbReference type="InterPro" id="IPR011043">
    <property type="entry name" value="Gal_Oxase/kelch_b-propeller"/>
</dbReference>
<dbReference type="InterPro" id="IPR015202">
    <property type="entry name" value="GO-like_E_set"/>
</dbReference>
<accession>A0AAV8E9E9</accession>
<name>A0AAV8E9E9_9POAL</name>
<dbReference type="Gene3D" id="2.60.40.10">
    <property type="entry name" value="Immunoglobulins"/>
    <property type="match status" value="1"/>
</dbReference>
<dbReference type="CDD" id="cd02851">
    <property type="entry name" value="E_set_GO_C"/>
    <property type="match status" value="1"/>
</dbReference>
<dbReference type="PANTHER" id="PTHR32208:SF58">
    <property type="entry name" value="GALACTOSE OXIDASE-LIKE EARLY SET DOMAIN-CONTAINING PROTEIN"/>
    <property type="match status" value="1"/>
</dbReference>
<dbReference type="Gene3D" id="2.130.10.80">
    <property type="entry name" value="Galactose oxidase/kelch, beta-propeller"/>
    <property type="match status" value="1"/>
</dbReference>
<evidence type="ECO:0000256" key="1">
    <source>
        <dbReference type="ARBA" id="ARBA00022729"/>
    </source>
</evidence>
<proteinExistence type="predicted"/>
<dbReference type="PANTHER" id="PTHR32208">
    <property type="entry name" value="SECRETED PROTEIN-RELATED"/>
    <property type="match status" value="1"/>
</dbReference>
<evidence type="ECO:0000259" key="2">
    <source>
        <dbReference type="Pfam" id="PF07250"/>
    </source>
</evidence>
<evidence type="ECO:0000313" key="4">
    <source>
        <dbReference type="EMBL" id="KAJ4774776.1"/>
    </source>
</evidence>
<keyword evidence="5" id="KW-1185">Reference proteome</keyword>
<comment type="caution">
    <text evidence="4">The sequence shown here is derived from an EMBL/GenBank/DDBJ whole genome shotgun (WGS) entry which is preliminary data.</text>
</comment>
<dbReference type="AlphaFoldDB" id="A0AAV8E9E9"/>
<dbReference type="SUPFAM" id="SSF81296">
    <property type="entry name" value="E set domains"/>
    <property type="match status" value="1"/>
</dbReference>
<dbReference type="Proteomes" id="UP001140206">
    <property type="component" value="Chromosome 3"/>
</dbReference>
<keyword evidence="1" id="KW-0732">Signal</keyword>
<gene>
    <name evidence="4" type="ORF">LUZ62_059033</name>
</gene>
<sequence>MDKNLNSIILLSVFLYLIVFLFTKTQALQNGGTWMLLKQSIGISAMHMAVLPNGHLVTFDRTEFGRSNISLPPRMCRNGYQDCTAHSIEFDPVTLAVRPLMVLTDTWCSSGALLPNGTLLQTGGYFTGDRTVRYLSACDNCNWLEEPNGLLVRRWYATNHVLPDGRVIVVGGRGQFSYEFVPKHDDQESVHALPFLYETKDRAENNLYPFVHLSTDGNLFIFANTKSILLDYAKNKVVRNFPEMPGGIARNYPSTGSSALLPIWLSKENGSNLSAEVMICGGTSPDAYPLANSSNIFIPASDTCGRLVITAESPNWVIERMPIPRIMGDMVLLPTGRDVLIINGAGKGSAGWTLGREPVLQPVIYNIGSTEDKVNPKFFIMNPSTIPRLYHSTAQLIPDGRVLVGGSNPNRLYEFSGVMYPTDLSLEAFLPPYFEAPRPKIVRIYSNDSRIGYGGKISIVFDKAAESNVTKDVMVTMIVPAFTTHSFAMSQRVLILSVDAVRNVGLLPSDRYVVDALAPVSRNVAPPGYYMLFVVYGGVPSKGEWVQLI</sequence>
<dbReference type="InterPro" id="IPR013783">
    <property type="entry name" value="Ig-like_fold"/>
</dbReference>
<feature type="domain" description="Glyoxal oxidase N-terminal" evidence="2">
    <location>
        <begin position="46"/>
        <end position="433"/>
    </location>
</feature>
<dbReference type="InterPro" id="IPR037293">
    <property type="entry name" value="Gal_Oxidase_central_sf"/>
</dbReference>
<dbReference type="InterPro" id="IPR009880">
    <property type="entry name" value="Glyoxal_oxidase_N"/>
</dbReference>
<dbReference type="Pfam" id="PF07250">
    <property type="entry name" value="Glyoxal_oxid_N"/>
    <property type="match status" value="1"/>
</dbReference>